<proteinExistence type="predicted"/>
<feature type="transmembrane region" description="Helical" evidence="1">
    <location>
        <begin position="249"/>
        <end position="266"/>
    </location>
</feature>
<evidence type="ECO:0000259" key="2">
    <source>
        <dbReference type="Pfam" id="PF17028"/>
    </source>
</evidence>
<sequence length="272" mass="32593">MINLSMVLSKMKGFIILIFLFFARKYNILNLLEFESVDVVYEETFRNKINSIQHLICSIIPKTNFFLTNLICDIILWLMLNDMRYIIFTSFLPYDFISIENLMLAFLDKCAYLKYILIFFDLHYVCYLDCSLFDILIFILSYNYSKEYLSVNHYPNFNIFNIYFLHGIKQYNIFAYESLIIIFLHLINMVGKEHFYFILCCFKYSNFKSFLFLLLSKKIKYTNELIVLLICMQYLLWGVGRTPAVNLNFVNWTALVFYGVLAYVYCMKKNKS</sequence>
<dbReference type="Pfam" id="PF17028">
    <property type="entry name" value="8TM_micro"/>
    <property type="match status" value="1"/>
</dbReference>
<dbReference type="HOGENOM" id="CLU_1023679_0_0_1"/>
<keyword evidence="1" id="KW-1133">Transmembrane helix</keyword>
<evidence type="ECO:0000313" key="3">
    <source>
        <dbReference type="EMBL" id="EPR78139.1"/>
    </source>
</evidence>
<accession>S7XGH6</accession>
<feature type="transmembrane region" description="Helical" evidence="1">
    <location>
        <begin position="112"/>
        <end position="140"/>
    </location>
</feature>
<dbReference type="AlphaFoldDB" id="S7XGH6"/>
<dbReference type="OrthoDB" id="2190933at2759"/>
<comment type="caution">
    <text evidence="3">The sequence shown here is derived from an EMBL/GenBank/DDBJ whole genome shotgun (WGS) entry which is preliminary data.</text>
</comment>
<feature type="transmembrane region" description="Helical" evidence="1">
    <location>
        <begin position="195"/>
        <end position="214"/>
    </location>
</feature>
<organism evidence="3 4">
    <name type="scientific">Spraguea lophii (strain 42_110)</name>
    <name type="common">Microsporidian parasite</name>
    <dbReference type="NCBI Taxonomy" id="1358809"/>
    <lineage>
        <taxon>Eukaryota</taxon>
        <taxon>Fungi</taxon>
        <taxon>Fungi incertae sedis</taxon>
        <taxon>Microsporidia</taxon>
        <taxon>Spragueidae</taxon>
        <taxon>Spraguea</taxon>
    </lineage>
</organism>
<reference evidence="4" key="1">
    <citation type="journal article" date="2013" name="PLoS Genet.">
        <title>The genome of Spraguea lophii and the basis of host-microsporidian interactions.</title>
        <authorList>
            <person name="Campbell S.E."/>
            <person name="Williams T.A."/>
            <person name="Yousuf A."/>
            <person name="Soanes D.M."/>
            <person name="Paszkiewicz K.H."/>
            <person name="Williams B.A.P."/>
        </authorList>
    </citation>
    <scope>NUCLEOTIDE SEQUENCE [LARGE SCALE GENOMIC DNA]</scope>
    <source>
        <strain evidence="4">42_110</strain>
    </source>
</reference>
<feature type="transmembrane region" description="Helical" evidence="1">
    <location>
        <begin position="171"/>
        <end position="189"/>
    </location>
</feature>
<dbReference type="InParanoid" id="S7XGH6"/>
<evidence type="ECO:0000256" key="1">
    <source>
        <dbReference type="SAM" id="Phobius"/>
    </source>
</evidence>
<gene>
    <name evidence="3" type="ORF">SLOPH_2347</name>
</gene>
<feature type="transmembrane region" description="Helical" evidence="1">
    <location>
        <begin position="85"/>
        <end position="106"/>
    </location>
</feature>
<keyword evidence="1" id="KW-0472">Membrane</keyword>
<dbReference type="EMBL" id="ATCN01001009">
    <property type="protein sequence ID" value="EPR78139.1"/>
    <property type="molecule type" value="Genomic_DNA"/>
</dbReference>
<feature type="transmembrane region" description="Helical" evidence="1">
    <location>
        <begin position="12"/>
        <end position="32"/>
    </location>
</feature>
<keyword evidence="4" id="KW-1185">Reference proteome</keyword>
<name>S7XGH6_SPRLO</name>
<keyword evidence="1" id="KW-0812">Transmembrane</keyword>
<evidence type="ECO:0000313" key="4">
    <source>
        <dbReference type="Proteomes" id="UP000014978"/>
    </source>
</evidence>
<protein>
    <recommendedName>
        <fullName evidence="2">Microsporidial 8TM transmembrane domain-containing protein</fullName>
    </recommendedName>
</protein>
<dbReference type="Proteomes" id="UP000014978">
    <property type="component" value="Unassembled WGS sequence"/>
</dbReference>
<dbReference type="VEuPathDB" id="MicrosporidiaDB:SLOPH_2347"/>
<dbReference type="InterPro" id="IPR031497">
    <property type="entry name" value="8TM_micro"/>
</dbReference>
<feature type="transmembrane region" description="Helical" evidence="1">
    <location>
        <begin position="221"/>
        <end position="237"/>
    </location>
</feature>
<feature type="domain" description="Microsporidial 8TM transmembrane" evidence="2">
    <location>
        <begin position="24"/>
        <end position="269"/>
    </location>
</feature>